<name>A0A6A9UP84_9ACTN</name>
<dbReference type="RefSeq" id="WP_156606964.1">
    <property type="nucleotide sequence ID" value="NZ_WPCU01000001.1"/>
</dbReference>
<sequence length="217" mass="23664">MTDPTFTHLAMLLDRSGSMQAIKTATERGFDAFVAEQRAQPGLCTMTLAQFDYEYQEVFRDLDIADVPPLELAPRGSTALLDAIARLVHTTGERLAALPEHARPGNVVVGIMTDGHENSSREYTHPAIKALISQQEEVYDWTFLYMGANQDAIEVGEELGVDPRRSMTYTAAGTGAALGATAAMVSRMREARAGGLPARQVREDTGYTQSDRDQAGR</sequence>
<evidence type="ECO:0000313" key="3">
    <source>
        <dbReference type="Proteomes" id="UP000435304"/>
    </source>
</evidence>
<dbReference type="AlphaFoldDB" id="A0A6A9UP84"/>
<dbReference type="Proteomes" id="UP000435304">
    <property type="component" value="Unassembled WGS sequence"/>
</dbReference>
<feature type="region of interest" description="Disordered" evidence="1">
    <location>
        <begin position="193"/>
        <end position="217"/>
    </location>
</feature>
<dbReference type="InterPro" id="IPR036465">
    <property type="entry name" value="vWFA_dom_sf"/>
</dbReference>
<keyword evidence="3" id="KW-1185">Reference proteome</keyword>
<accession>A0A6A9UP84</accession>
<feature type="compositionally biased region" description="Basic and acidic residues" evidence="1">
    <location>
        <begin position="200"/>
        <end position="217"/>
    </location>
</feature>
<evidence type="ECO:0000256" key="1">
    <source>
        <dbReference type="SAM" id="MobiDB-lite"/>
    </source>
</evidence>
<dbReference type="SUPFAM" id="SSF53300">
    <property type="entry name" value="vWA-like"/>
    <property type="match status" value="1"/>
</dbReference>
<dbReference type="EMBL" id="WPCU01000001">
    <property type="protein sequence ID" value="MVA74481.1"/>
    <property type="molecule type" value="Genomic_DNA"/>
</dbReference>
<organism evidence="2 3">
    <name type="scientific">Auraticoccus cholistanensis</name>
    <dbReference type="NCBI Taxonomy" id="2656650"/>
    <lineage>
        <taxon>Bacteria</taxon>
        <taxon>Bacillati</taxon>
        <taxon>Actinomycetota</taxon>
        <taxon>Actinomycetes</taxon>
        <taxon>Propionibacteriales</taxon>
        <taxon>Propionibacteriaceae</taxon>
        <taxon>Auraticoccus</taxon>
    </lineage>
</organism>
<gene>
    <name evidence="2" type="ORF">GC722_00295</name>
</gene>
<comment type="caution">
    <text evidence="2">The sequence shown here is derived from an EMBL/GenBank/DDBJ whole genome shotgun (WGS) entry which is preliminary data.</text>
</comment>
<evidence type="ECO:0000313" key="2">
    <source>
        <dbReference type="EMBL" id="MVA74481.1"/>
    </source>
</evidence>
<protein>
    <submittedName>
        <fullName evidence="2">VWA domain-containing protein</fullName>
    </submittedName>
</protein>
<proteinExistence type="predicted"/>
<dbReference type="Gene3D" id="3.40.50.410">
    <property type="entry name" value="von Willebrand factor, type A domain"/>
    <property type="match status" value="1"/>
</dbReference>
<reference evidence="2 3" key="1">
    <citation type="submission" date="2019-12" db="EMBL/GenBank/DDBJ databases">
        <title>Auraticoccus cholistani sp. nov., an actinomycete isolated from soil of Cholistan desert.</title>
        <authorList>
            <person name="Cheema M.T."/>
        </authorList>
    </citation>
    <scope>NUCLEOTIDE SEQUENCE [LARGE SCALE GENOMIC DNA]</scope>
    <source>
        <strain evidence="2 3">F435</strain>
    </source>
</reference>